<keyword evidence="2" id="KW-0472">Membrane</keyword>
<dbReference type="InterPro" id="IPR010982">
    <property type="entry name" value="Lambda_DNA-bd_dom_sf"/>
</dbReference>
<dbReference type="PANTHER" id="PTHR46558">
    <property type="entry name" value="TRACRIPTIONAL REGULATORY PROTEIN-RELATED-RELATED"/>
    <property type="match status" value="1"/>
</dbReference>
<dbReference type="InterPro" id="IPR001387">
    <property type="entry name" value="Cro/C1-type_HTH"/>
</dbReference>
<dbReference type="EMBL" id="JBBNGS010000030">
    <property type="protein sequence ID" value="MEQ2638620.1"/>
    <property type="molecule type" value="Genomic_DNA"/>
</dbReference>
<evidence type="ECO:0000256" key="1">
    <source>
        <dbReference type="ARBA" id="ARBA00023125"/>
    </source>
</evidence>
<dbReference type="RefSeq" id="WP_349183298.1">
    <property type="nucleotide sequence ID" value="NZ_JBBNGS010000030.1"/>
</dbReference>
<reference evidence="4 5" key="1">
    <citation type="submission" date="2024-04" db="EMBL/GenBank/DDBJ databases">
        <title>Human intestinal bacterial collection.</title>
        <authorList>
            <person name="Pauvert C."/>
            <person name="Hitch T.C.A."/>
            <person name="Clavel T."/>
        </authorList>
    </citation>
    <scope>NUCLEOTIDE SEQUENCE [LARGE SCALE GENOMIC DNA]</scope>
    <source>
        <strain evidence="4 5">CLA-AA-H197</strain>
    </source>
</reference>
<organism evidence="4 5">
    <name type="scientific">Paratractidigestivibacter faecalis</name>
    <dbReference type="NCBI Taxonomy" id="2292441"/>
    <lineage>
        <taxon>Bacteria</taxon>
        <taxon>Bacillati</taxon>
        <taxon>Actinomycetota</taxon>
        <taxon>Coriobacteriia</taxon>
        <taxon>Coriobacteriales</taxon>
        <taxon>Atopobiaceae</taxon>
        <taxon>Paratractidigestivibacter</taxon>
    </lineage>
</organism>
<comment type="caution">
    <text evidence="4">The sequence shown here is derived from an EMBL/GenBank/DDBJ whole genome shotgun (WGS) entry which is preliminary data.</text>
</comment>
<dbReference type="PANTHER" id="PTHR46558:SF4">
    <property type="entry name" value="DNA-BIDING PHAGE PROTEIN"/>
    <property type="match status" value="1"/>
</dbReference>
<dbReference type="Proteomes" id="UP001478817">
    <property type="component" value="Unassembled WGS sequence"/>
</dbReference>
<keyword evidence="2" id="KW-0812">Transmembrane</keyword>
<evidence type="ECO:0000256" key="2">
    <source>
        <dbReference type="SAM" id="Phobius"/>
    </source>
</evidence>
<dbReference type="SMART" id="SM00530">
    <property type="entry name" value="HTH_XRE"/>
    <property type="match status" value="1"/>
</dbReference>
<dbReference type="Gene3D" id="1.10.260.40">
    <property type="entry name" value="lambda repressor-like DNA-binding domains"/>
    <property type="match status" value="1"/>
</dbReference>
<name>A0ABV1II98_9ACTN</name>
<evidence type="ECO:0000259" key="3">
    <source>
        <dbReference type="PROSITE" id="PS50943"/>
    </source>
</evidence>
<evidence type="ECO:0000313" key="5">
    <source>
        <dbReference type="Proteomes" id="UP001478817"/>
    </source>
</evidence>
<evidence type="ECO:0000313" key="4">
    <source>
        <dbReference type="EMBL" id="MEQ2638620.1"/>
    </source>
</evidence>
<dbReference type="SUPFAM" id="SSF47413">
    <property type="entry name" value="lambda repressor-like DNA-binding domains"/>
    <property type="match status" value="1"/>
</dbReference>
<keyword evidence="2" id="KW-1133">Transmembrane helix</keyword>
<dbReference type="Pfam" id="PF01381">
    <property type="entry name" value="HTH_3"/>
    <property type="match status" value="1"/>
</dbReference>
<gene>
    <name evidence="4" type="ORF">AAAT05_09760</name>
</gene>
<dbReference type="CDD" id="cd00093">
    <property type="entry name" value="HTH_XRE"/>
    <property type="match status" value="1"/>
</dbReference>
<proteinExistence type="predicted"/>
<sequence length="119" mass="13108">MGMSTPQIFLTLVIYGFFLAVPVVIVVAAVLLVRRLLAERHLAAKPEVARSRKSLAQVLRAHREEAHMTQELVAQHMGVSRQAVSKWESGATEPSTTNLMELARLYGTTAADLLREVEG</sequence>
<feature type="transmembrane region" description="Helical" evidence="2">
    <location>
        <begin position="12"/>
        <end position="33"/>
    </location>
</feature>
<keyword evidence="1" id="KW-0238">DNA-binding</keyword>
<protein>
    <submittedName>
        <fullName evidence="4">Helix-turn-helix transcriptional regulator</fullName>
    </submittedName>
</protein>
<accession>A0ABV1II98</accession>
<dbReference type="PROSITE" id="PS50943">
    <property type="entry name" value="HTH_CROC1"/>
    <property type="match status" value="1"/>
</dbReference>
<keyword evidence="5" id="KW-1185">Reference proteome</keyword>
<feature type="domain" description="HTH cro/C1-type" evidence="3">
    <location>
        <begin position="59"/>
        <end position="113"/>
    </location>
</feature>